<keyword evidence="3" id="KW-1185">Reference proteome</keyword>
<name>A0A835Z6X6_9STRA</name>
<feature type="region of interest" description="Disordered" evidence="1">
    <location>
        <begin position="2155"/>
        <end position="2179"/>
    </location>
</feature>
<dbReference type="PANTHER" id="PTHR33487">
    <property type="entry name" value="CILIA- AND FLAGELLA-ASSOCIATED PROTEIN 54"/>
    <property type="match status" value="1"/>
</dbReference>
<gene>
    <name evidence="2" type="ORF">JKP88DRAFT_287868</name>
</gene>
<evidence type="ECO:0000313" key="2">
    <source>
        <dbReference type="EMBL" id="KAG5187846.1"/>
    </source>
</evidence>
<dbReference type="GO" id="GO:0060271">
    <property type="term" value="P:cilium assembly"/>
    <property type="evidence" value="ECO:0007669"/>
    <property type="project" value="TreeGrafter"/>
</dbReference>
<sequence>MPATSATGNSNAGVAATKRARQPACKTVPAAAAEDAQKLTKEFRDNIIDVVLRRRRAAAAVQAPDTSQLPANSLCNQAVLDLEACRGPDVCQNMQSWLKRSLAELALSQATALWANCADELVRVGEITCARDKLYCKVIATCQRAAEQAGGAQRISAEMLSLWVRSVYACGDISLQLTLAADPYAKTPATQARCMQHLQEVVAGMQLVLDLPQRQREEASWLLLNGITLLSARAAPLATLSPDAAAAAAIAPLFVYAAVAMEACVRLSTARHLQRRVRLYATACHCYEDAGELEAARACLARCAARVAQLRREEEMDPPLPRRVAATLAAAERDVAVLSFKFEALAAAAAAPLTPAAVAALLSARVGAGAQERAAALAELLCAARGVGAAGGGAARERWASAAAEALLLEVAPPGQAAQEAHGEEGALPLPLDSRTAALLLRQLYFHDQRAAAARLLPRVLVTLDQDPDISSIDHADRRAELELLGCVAQLPTWLAPPAAAGAAAAAAEAPAQAAGKARKASSSGAKPKQSPTSKLADATEGVAVAATAAAAAAMPAAAAAKTGGGAAAAAAAMASSASLESLREGVIVAKRNSGDFTAALAPDGGGGGGGLEAAAPLQLWLGEARGGRVTADLSAAARAVDALRTATERIHVRGAAAHVARAAAALYAQCCVPLLIAAGGEPDAAAAAAAAAQQQQQQQEGGAAVAAAVDPRVKRQLAVLALLLSALSAVHAALRAADADDAALRAAVVLRLGLLLSDGTAAAAAAQPTNCQPGAARVLREGLSDVRGARARLVDPLLYPPQGAALLGAVAALSASAQPRPLPVSTEPDASSDTAAWQQLTDRSNLTQQLAALQVDLLSTLFRVELEAGSLKQQLAALQVDLLSTLFRVDLEAGRGAARAAESKRRRDKAAAAARFAALARPPKMAQRTSGVPSASAAATAAAAAAPSHGAAAAAAGGSAATAGHAAVIGAGAEPLLPPPQQQVPANGDGGDEQLPLWCAATEARLAAEAGAHDGAARAVLAMQAARFRSGGSGGSSGGGDAEALLRRAMAQLVAAEERELAQLAAQCPPSLTFPGDDAPAAAAAATAPAAAVAPGTPVPAPVVVSRSHAWVVVQPRPFVLRHAARPAAAAAVSALNALAASGGSREAAAPASIAYVQIYAKPAGAGTAVSLHSDVLPGSGVPVAYDATTGRCAAAMIRGLQPGEAYVFAVAAFDADGNEVGMLYTVVNGSEEMRVLQAYDVYVKYVVAVAAFDADGNEVGGGIGTTSPPVEALLPLPLSLLWSHVARIALAQRLPQVAATAARAALRRLAASPPPLPPLPSPPDASAPTGVTAHAAWPGVAAVPPVVLLPPPLPSLAHIQRLPRALQQAFVQTCATLAAAERELSDDAQPAAAAAAAAAAVHTARRAALAALAAAGMRDWPLTLAVVRDCHEALAAAARALAPAPARLLLEAALMAHAAVAEVPRGLWCAAAARSFAFFAHQVTTMALDLGELAAAKEALFGTPPPPNAPLGVPPERAATEQLRLLEAWLSNPDVSAGISTEQLRVAAGIAPRAAGAAASAAASGGAAAATAPAAAAPAEKQAKGAKKRASVAADARAAAAPPAAAAAEATPAPEVELIEAVAGLAPADGWAVLQLQFPKHPKFPAAAARVWRAALQAGETEQVIAWGAAAAATSSAAAAAAGAATATPLYSVDALCPAALQLLLAESCAATQEELPAVFPYIGAAAASAANAAAAPSSDAAAAAAAAGPTAPLQAADETAAAAAAVAAATEQLVVLAEVEAVLGEAHLRLAAKQRAVAAAAAAAAAAPAAPAPALDACGPYCELPPALLLLGAPAAAAAAAPPPPPGAACCAAGDEGQERWPTPAELELCPSSSVEVDTLSPGAPHTMWAAAWEASLAAGVASLARAAGRARAAKAWAFVSDACAKLWDEAVVPLWLSPRCIGRSDGGGGSDGDGDGGSGGGSGGSGGGGGSGSAGCAVLTSAHARVFAIAAEALMEGVAALTGGDNEGREGEWPGGEGDAVCSSGQAQGVGTRAADVAVCRHFVEGFVLWCLRALLRCGHADRAARLGRRLQGLPRACAAAARALLRGHAVLLTAQERLCEGAAAALHAAEGALTAADAAYEAAQGAAAALHTAEGALAAADTAYEAAQAVRPERNVRPGSAAQAQERARRLKEEREHLAARRPLEAAAGDALARRQVEDHRRLELLECRAALLEQTPPPQRLLDEACAAAYEYVSLRDGGICGLRAYEYIALWDGGMCGAPAVNLRAAETRALATLNRIAAALRKDRADRRYLARVLSIAAEL</sequence>
<reference evidence="2" key="1">
    <citation type="submission" date="2021-02" db="EMBL/GenBank/DDBJ databases">
        <title>First Annotated Genome of the Yellow-green Alga Tribonema minus.</title>
        <authorList>
            <person name="Mahan K.M."/>
        </authorList>
    </citation>
    <scope>NUCLEOTIDE SEQUENCE</scope>
    <source>
        <strain evidence="2">UTEX B ZZ1240</strain>
    </source>
</reference>
<proteinExistence type="predicted"/>
<feature type="region of interest" description="Disordered" evidence="1">
    <location>
        <begin position="973"/>
        <end position="992"/>
    </location>
</feature>
<organism evidence="2 3">
    <name type="scientific">Tribonema minus</name>
    <dbReference type="NCBI Taxonomy" id="303371"/>
    <lineage>
        <taxon>Eukaryota</taxon>
        <taxon>Sar</taxon>
        <taxon>Stramenopiles</taxon>
        <taxon>Ochrophyta</taxon>
        <taxon>PX clade</taxon>
        <taxon>Xanthophyceae</taxon>
        <taxon>Tribonematales</taxon>
        <taxon>Tribonemataceae</taxon>
        <taxon>Tribonema</taxon>
    </lineage>
</organism>
<dbReference type="Pfam" id="PF14858">
    <property type="entry name" value="CFAP54_N"/>
    <property type="match status" value="1"/>
</dbReference>
<comment type="caution">
    <text evidence="2">The sequence shown here is derived from an EMBL/GenBank/DDBJ whole genome shotgun (WGS) entry which is preliminary data.</text>
</comment>
<dbReference type="PANTHER" id="PTHR33487:SF1">
    <property type="entry name" value="CILIA- AND FLAGELLA-ASSOCIATED PROTEIN 54"/>
    <property type="match status" value="1"/>
</dbReference>
<evidence type="ECO:0000256" key="1">
    <source>
        <dbReference type="SAM" id="MobiDB-lite"/>
    </source>
</evidence>
<evidence type="ECO:0000313" key="3">
    <source>
        <dbReference type="Proteomes" id="UP000664859"/>
    </source>
</evidence>
<dbReference type="OrthoDB" id="2104158at2759"/>
<feature type="region of interest" description="Disordered" evidence="1">
    <location>
        <begin position="1950"/>
        <end position="1971"/>
    </location>
</feature>
<accession>A0A835Z6X6</accession>
<dbReference type="Proteomes" id="UP000664859">
    <property type="component" value="Unassembled WGS sequence"/>
</dbReference>
<feature type="non-terminal residue" evidence="2">
    <location>
        <position position="2308"/>
    </location>
</feature>
<dbReference type="InterPro" id="IPR027912">
    <property type="entry name" value="CFAP54"/>
</dbReference>
<protein>
    <submittedName>
        <fullName evidence="2">Uncharacterized protein</fullName>
    </submittedName>
</protein>
<dbReference type="EMBL" id="JAFCMP010000081">
    <property type="protein sequence ID" value="KAG5187846.1"/>
    <property type="molecule type" value="Genomic_DNA"/>
</dbReference>